<dbReference type="AlphaFoldDB" id="A0A2N7W295"/>
<gene>
    <name evidence="3" type="ORF">C0Z16_32195</name>
    <name evidence="2" type="ORF">LMG27174_06630</name>
</gene>
<organism evidence="2 5">
    <name type="scientific">Paraburkholderia rhynchosiae</name>
    <dbReference type="NCBI Taxonomy" id="487049"/>
    <lineage>
        <taxon>Bacteria</taxon>
        <taxon>Pseudomonadati</taxon>
        <taxon>Pseudomonadota</taxon>
        <taxon>Betaproteobacteria</taxon>
        <taxon>Burkholderiales</taxon>
        <taxon>Burkholderiaceae</taxon>
        <taxon>Paraburkholderia</taxon>
    </lineage>
</organism>
<dbReference type="RefSeq" id="WP_102636069.1">
    <property type="nucleotide sequence ID" value="NZ_CADIJZ010000043.1"/>
</dbReference>
<dbReference type="EMBL" id="CADIJZ010000043">
    <property type="protein sequence ID" value="CAB3740273.1"/>
    <property type="molecule type" value="Genomic_DNA"/>
</dbReference>
<evidence type="ECO:0000313" key="2">
    <source>
        <dbReference type="EMBL" id="CAB3740273.1"/>
    </source>
</evidence>
<dbReference type="OrthoDB" id="7041912at2"/>
<accession>A0A2N7W295</accession>
<protein>
    <submittedName>
        <fullName evidence="2">Uncharacterized protein</fullName>
    </submittedName>
</protein>
<sequence>MEPGWLLGEQDTSTPTESAAADEVQPTCSAAEIIVAVGRALAAGRKWSTVERNAELFAMRYGIKAQGRTLASVAMQHGITESRACQILTQMRANARDFPSEYVDAFRGIDTTANQHLPCSPERLEAVLRPLLGDGPTIEDAWRFARDYLDAHLITLEAHLFSAPDRSRAGDERTRTVHEMAQAMISAVGAAHVRVLMDYAVELGWELDAIKAIRDLVQTGHGFEWLDRPERAAQEWFWYGESARHNPVTQALRRVCSIADSPFSLDVALGAVERLRELRLSREERCSMQYPVPPAFVTIVILSRLKFLAGSHGRYRPVTRLDPETELTAHEHRLFMALLRHGPSVTWNALASELVRTGQIGELTLRALLSRSPIIYTQSPGVWALRGVRMNGGKLPADCAA</sequence>
<evidence type="ECO:0000313" key="5">
    <source>
        <dbReference type="Proteomes" id="UP000494205"/>
    </source>
</evidence>
<keyword evidence="4" id="KW-1185">Reference proteome</keyword>
<reference evidence="3 4" key="1">
    <citation type="submission" date="2018-01" db="EMBL/GenBank/DDBJ databases">
        <title>Whole genome analyses suggest that Burkholderia sensu lato contains two further novel genera in the rhizoxinica-symbiotica group Mycetohabitans gen. nov., and Trinickia gen. nov.: implications for the evolution of diazotrophy and nodulation in the Burkholderiaceae.</title>
        <authorList>
            <person name="Estrada-de los Santos P."/>
            <person name="Palmer M."/>
            <person name="Chavez-Ramirez B."/>
            <person name="Beukes C."/>
            <person name="Steenkamp E.T."/>
            <person name="Hirsch A.M."/>
            <person name="Manyaka P."/>
            <person name="Maluk M."/>
            <person name="Lafos M."/>
            <person name="Crook M."/>
            <person name="Gross E."/>
            <person name="Simon M.F."/>
            <person name="Bueno dos Reis Junior F."/>
            <person name="Poole P.S."/>
            <person name="Venter S.N."/>
            <person name="James E.K."/>
        </authorList>
    </citation>
    <scope>NUCLEOTIDE SEQUENCE [LARGE SCALE GENOMIC DNA]</scope>
    <source>
        <strain evidence="3 4">WSM 3937</strain>
    </source>
</reference>
<evidence type="ECO:0000313" key="4">
    <source>
        <dbReference type="Proteomes" id="UP000235659"/>
    </source>
</evidence>
<dbReference type="EMBL" id="PNXY01000039">
    <property type="protein sequence ID" value="PMS23539.1"/>
    <property type="molecule type" value="Genomic_DNA"/>
</dbReference>
<dbReference type="Proteomes" id="UP000235659">
    <property type="component" value="Unassembled WGS sequence"/>
</dbReference>
<dbReference type="Proteomes" id="UP000494205">
    <property type="component" value="Unassembled WGS sequence"/>
</dbReference>
<evidence type="ECO:0000313" key="3">
    <source>
        <dbReference type="EMBL" id="PMS23539.1"/>
    </source>
</evidence>
<reference evidence="2 5" key="2">
    <citation type="submission" date="2020-04" db="EMBL/GenBank/DDBJ databases">
        <authorList>
            <person name="De Canck E."/>
        </authorList>
    </citation>
    <scope>NUCLEOTIDE SEQUENCE [LARGE SCALE GENOMIC DNA]</scope>
    <source>
        <strain evidence="2 5">LMG 27174</strain>
    </source>
</reference>
<evidence type="ECO:0000256" key="1">
    <source>
        <dbReference type="SAM" id="MobiDB-lite"/>
    </source>
</evidence>
<proteinExistence type="predicted"/>
<name>A0A2N7W295_9BURK</name>
<feature type="region of interest" description="Disordered" evidence="1">
    <location>
        <begin position="1"/>
        <end position="22"/>
    </location>
</feature>